<accession>A0A7X4GZK8</accession>
<organism evidence="2 3">
    <name type="scientific">Duganella margarita</name>
    <dbReference type="NCBI Taxonomy" id="2692170"/>
    <lineage>
        <taxon>Bacteria</taxon>
        <taxon>Pseudomonadati</taxon>
        <taxon>Pseudomonadota</taxon>
        <taxon>Betaproteobacteria</taxon>
        <taxon>Burkholderiales</taxon>
        <taxon>Oxalobacteraceae</taxon>
        <taxon>Telluria group</taxon>
        <taxon>Duganella</taxon>
    </lineage>
</organism>
<dbReference type="RefSeq" id="WP_161049295.1">
    <property type="nucleotide sequence ID" value="NZ_WWCR01000003.1"/>
</dbReference>
<feature type="transmembrane region" description="Helical" evidence="1">
    <location>
        <begin position="25"/>
        <end position="48"/>
    </location>
</feature>
<sequence length="49" mass="5609">MSMRLFDQFFSRDDDVTGYEKYRRVIVFATIAACAVVLILMMALWTAAA</sequence>
<evidence type="ECO:0000256" key="1">
    <source>
        <dbReference type="SAM" id="Phobius"/>
    </source>
</evidence>
<comment type="caution">
    <text evidence="2">The sequence shown here is derived from an EMBL/GenBank/DDBJ whole genome shotgun (WGS) entry which is preliminary data.</text>
</comment>
<evidence type="ECO:0000313" key="3">
    <source>
        <dbReference type="Proteomes" id="UP000469734"/>
    </source>
</evidence>
<keyword evidence="1" id="KW-0472">Membrane</keyword>
<reference evidence="2 3" key="1">
    <citation type="submission" date="2019-12" db="EMBL/GenBank/DDBJ databases">
        <title>Novel species isolated from a subtropical stream in China.</title>
        <authorList>
            <person name="Lu H."/>
        </authorList>
    </citation>
    <scope>NUCLEOTIDE SEQUENCE [LARGE SCALE GENOMIC DNA]</scope>
    <source>
        <strain evidence="2 3">FT134W</strain>
    </source>
</reference>
<evidence type="ECO:0000313" key="2">
    <source>
        <dbReference type="EMBL" id="MYM71642.1"/>
    </source>
</evidence>
<dbReference type="Proteomes" id="UP000469734">
    <property type="component" value="Unassembled WGS sequence"/>
</dbReference>
<name>A0A7X4GZK8_9BURK</name>
<proteinExistence type="predicted"/>
<dbReference type="AlphaFoldDB" id="A0A7X4GZK8"/>
<keyword evidence="1" id="KW-0812">Transmembrane</keyword>
<dbReference type="EMBL" id="WWCR01000003">
    <property type="protein sequence ID" value="MYM71642.1"/>
    <property type="molecule type" value="Genomic_DNA"/>
</dbReference>
<protein>
    <submittedName>
        <fullName evidence="2">Uncharacterized protein</fullName>
    </submittedName>
</protein>
<gene>
    <name evidence="2" type="ORF">GTP56_05455</name>
</gene>
<keyword evidence="1" id="KW-1133">Transmembrane helix</keyword>